<dbReference type="AlphaFoldDB" id="A0A167FZC7"/>
<feature type="domain" description="CN hydrolase" evidence="9">
    <location>
        <begin position="99"/>
        <end position="225"/>
    </location>
</feature>
<evidence type="ECO:0000256" key="3">
    <source>
        <dbReference type="ARBA" id="ARBA00022598"/>
    </source>
</evidence>
<dbReference type="InterPro" id="IPR022310">
    <property type="entry name" value="NAD/GMP_synthase"/>
</dbReference>
<evidence type="ECO:0000256" key="8">
    <source>
        <dbReference type="SAM" id="MobiDB-lite"/>
    </source>
</evidence>
<keyword evidence="6 7" id="KW-0520">NAD</keyword>
<dbReference type="EC" id="6.3.5.1" evidence="7"/>
<organism evidence="11 12">
    <name type="scientific">Calocera viscosa (strain TUFC12733)</name>
    <dbReference type="NCBI Taxonomy" id="1330018"/>
    <lineage>
        <taxon>Eukaryota</taxon>
        <taxon>Fungi</taxon>
        <taxon>Dikarya</taxon>
        <taxon>Basidiomycota</taxon>
        <taxon>Agaricomycotina</taxon>
        <taxon>Dacrymycetes</taxon>
        <taxon>Dacrymycetales</taxon>
        <taxon>Dacrymycetaceae</taxon>
        <taxon>Calocera</taxon>
    </lineage>
</organism>
<dbReference type="Pfam" id="PF00795">
    <property type="entry name" value="CN_hydrolase"/>
    <property type="match status" value="1"/>
</dbReference>
<gene>
    <name evidence="11" type="ORF">CALVIDRAFT_551700</name>
</gene>
<dbReference type="InterPro" id="IPR014729">
    <property type="entry name" value="Rossmann-like_a/b/a_fold"/>
</dbReference>
<dbReference type="SUPFAM" id="SSF56317">
    <property type="entry name" value="Carbon-nitrogen hydrolase"/>
    <property type="match status" value="1"/>
</dbReference>
<dbReference type="CDD" id="cd00553">
    <property type="entry name" value="NAD_synthase"/>
    <property type="match status" value="1"/>
</dbReference>
<dbReference type="UniPathway" id="UPA00253">
    <property type="reaction ID" value="UER00334"/>
</dbReference>
<comment type="catalytic activity">
    <reaction evidence="7">
        <text>deamido-NAD(+) + L-glutamine + ATP + H2O = L-glutamate + AMP + diphosphate + NAD(+) + H(+)</text>
        <dbReference type="Rhea" id="RHEA:24384"/>
        <dbReference type="ChEBI" id="CHEBI:15377"/>
        <dbReference type="ChEBI" id="CHEBI:15378"/>
        <dbReference type="ChEBI" id="CHEBI:29985"/>
        <dbReference type="ChEBI" id="CHEBI:30616"/>
        <dbReference type="ChEBI" id="CHEBI:33019"/>
        <dbReference type="ChEBI" id="CHEBI:57540"/>
        <dbReference type="ChEBI" id="CHEBI:58359"/>
        <dbReference type="ChEBI" id="CHEBI:58437"/>
        <dbReference type="ChEBI" id="CHEBI:456215"/>
        <dbReference type="EC" id="6.3.5.1"/>
    </reaction>
</comment>
<keyword evidence="4 7" id="KW-0547">Nucleotide-binding</keyword>
<comment type="similarity">
    <text evidence="2 7">In the C-terminal section; belongs to the NAD synthetase family.</text>
</comment>
<dbReference type="GO" id="GO:0005737">
    <property type="term" value="C:cytoplasm"/>
    <property type="evidence" value="ECO:0007669"/>
    <property type="project" value="InterPro"/>
</dbReference>
<evidence type="ECO:0000256" key="7">
    <source>
        <dbReference type="PIRNR" id="PIRNR006630"/>
    </source>
</evidence>
<name>A0A167FZC7_CALVF</name>
<dbReference type="InterPro" id="IPR003010">
    <property type="entry name" value="C-N_Hydrolase"/>
</dbReference>
<dbReference type="Proteomes" id="UP000076738">
    <property type="component" value="Unassembled WGS sequence"/>
</dbReference>
<dbReference type="STRING" id="1330018.A0A167FZC7"/>
<dbReference type="PIRSF" id="PIRSF006630">
    <property type="entry name" value="NADS_GAT"/>
    <property type="match status" value="1"/>
</dbReference>
<dbReference type="InterPro" id="IPR036526">
    <property type="entry name" value="C-N_Hydrolase_sf"/>
</dbReference>
<dbReference type="GO" id="GO:0005524">
    <property type="term" value="F:ATP binding"/>
    <property type="evidence" value="ECO:0007669"/>
    <property type="project" value="UniProtKB-UniRule"/>
</dbReference>
<keyword evidence="12" id="KW-1185">Reference proteome</keyword>
<feature type="compositionally biased region" description="Basic and acidic residues" evidence="8">
    <location>
        <begin position="237"/>
        <end position="250"/>
    </location>
</feature>
<evidence type="ECO:0000256" key="2">
    <source>
        <dbReference type="ARBA" id="ARBA00007145"/>
    </source>
</evidence>
<feature type="domain" description="NAD/GMP synthase" evidence="10">
    <location>
        <begin position="284"/>
        <end position="478"/>
    </location>
</feature>
<evidence type="ECO:0000313" key="11">
    <source>
        <dbReference type="EMBL" id="KZO90006.1"/>
    </source>
</evidence>
<evidence type="ECO:0000256" key="6">
    <source>
        <dbReference type="ARBA" id="ARBA00023027"/>
    </source>
</evidence>
<dbReference type="Gene3D" id="3.40.50.620">
    <property type="entry name" value="HUPs"/>
    <property type="match status" value="2"/>
</dbReference>
<dbReference type="Pfam" id="PF02540">
    <property type="entry name" value="NAD_synthase"/>
    <property type="match status" value="1"/>
</dbReference>
<dbReference type="EMBL" id="KV417355">
    <property type="protein sequence ID" value="KZO90006.1"/>
    <property type="molecule type" value="Genomic_DNA"/>
</dbReference>
<feature type="region of interest" description="Disordered" evidence="8">
    <location>
        <begin position="230"/>
        <end position="251"/>
    </location>
</feature>
<proteinExistence type="inferred from homology"/>
<dbReference type="SUPFAM" id="SSF52402">
    <property type="entry name" value="Adenine nucleotide alpha hydrolases-like"/>
    <property type="match status" value="1"/>
</dbReference>
<keyword evidence="5 7" id="KW-0067">ATP-binding</keyword>
<accession>A0A167FZC7</accession>
<dbReference type="OrthoDB" id="2020662at2759"/>
<evidence type="ECO:0000259" key="9">
    <source>
        <dbReference type="Pfam" id="PF00795"/>
    </source>
</evidence>
<protein>
    <recommendedName>
        <fullName evidence="7">Glutamine-dependent NAD(+) synthetase</fullName>
        <ecNumber evidence="7">6.3.5.1</ecNumber>
    </recommendedName>
    <alternativeName>
        <fullName evidence="7">NAD(+) synthase [glutamine-hydrolyzing]</fullName>
    </alternativeName>
</protein>
<comment type="pathway">
    <text evidence="1 7">Cofactor biosynthesis; NAD(+) biosynthesis; NAD(+) from deamido-NAD(+) (L-Gln route): step 1/1.</text>
</comment>
<dbReference type="Gene3D" id="3.60.110.10">
    <property type="entry name" value="Carbon-nitrogen hydrolase"/>
    <property type="match status" value="1"/>
</dbReference>
<dbReference type="InterPro" id="IPR014445">
    <property type="entry name" value="Gln-dep_NAD_synthase"/>
</dbReference>
<dbReference type="PANTHER" id="PTHR23090">
    <property type="entry name" value="NH 3 /GLUTAMINE-DEPENDENT NAD + SYNTHETASE"/>
    <property type="match status" value="1"/>
</dbReference>
<keyword evidence="3 7" id="KW-0436">Ligase</keyword>
<sequence>MGHHITDCPHSSLNQWALDFRAHPKSKTMSASLWVIMITKERGASLRVRPELEIPGCGCLDHLLRGDTLLTSAVTNDILCDVGMSVVHKDANCNCRVTTVPFGDAVLSTYGTYVGIQLFGELFTPASLYSDMGLDDVEISTNSSGSHHELRKLYTRIDLIKEGTEKFAGIYLYENQQGCVGDRFDDDGCAMIAVNGKIIPQGSQSSLNDLEVTTAAIDIDEMKPYTKRGSRIQKAAGSREPEVSENRGPDRCVPTGYEHVGPWQPYEIRYHLPEEEIGLGPACWLWDYLRRFRIQGCFVSLSGGIHSCSTSMIVYTAGHGDKQVIVRAPRILWEPDNPSYNTSHPVEFCKRIFPTCMEIRKRARDPAVPNLFGLVTDIKLQFKVHGGSLHMVLACMFARLMPFVRGRAGRLVVRGSANVDESLRGYLTMYDCSSADINTIGAISNTDLKEFRRYAQIAFDLPILESFLDAAPSAELEPITETYLRNVEHLSPYMVYMNLMREWGDHFSPTRIAEKVKLFFVEQARNRHGMNSLTPSHHAESYSPDDNRFDLGPFVYPSRFPFQFTKIDKTAAKLLDRSANPGPEKAKVE</sequence>
<dbReference type="PANTHER" id="PTHR23090:SF9">
    <property type="entry name" value="GLUTAMINE-DEPENDENT NAD(+) SYNTHETASE"/>
    <property type="match status" value="1"/>
</dbReference>
<reference evidence="11 12" key="1">
    <citation type="journal article" date="2016" name="Mol. Biol. Evol.">
        <title>Comparative Genomics of Early-Diverging Mushroom-Forming Fungi Provides Insights into the Origins of Lignocellulose Decay Capabilities.</title>
        <authorList>
            <person name="Nagy L.G."/>
            <person name="Riley R."/>
            <person name="Tritt A."/>
            <person name="Adam C."/>
            <person name="Daum C."/>
            <person name="Floudas D."/>
            <person name="Sun H."/>
            <person name="Yadav J.S."/>
            <person name="Pangilinan J."/>
            <person name="Larsson K.H."/>
            <person name="Matsuura K."/>
            <person name="Barry K."/>
            <person name="Labutti K."/>
            <person name="Kuo R."/>
            <person name="Ohm R.A."/>
            <person name="Bhattacharya S.S."/>
            <person name="Shirouzu T."/>
            <person name="Yoshinaga Y."/>
            <person name="Martin F.M."/>
            <person name="Grigoriev I.V."/>
            <person name="Hibbett D.S."/>
        </authorList>
    </citation>
    <scope>NUCLEOTIDE SEQUENCE [LARGE SCALE GENOMIC DNA]</scope>
    <source>
        <strain evidence="11 12">TUFC12733</strain>
    </source>
</reference>
<dbReference type="GO" id="GO:0003952">
    <property type="term" value="F:NAD+ synthase (glutamine-hydrolyzing) activity"/>
    <property type="evidence" value="ECO:0007669"/>
    <property type="project" value="UniProtKB-UniRule"/>
</dbReference>
<evidence type="ECO:0000259" key="10">
    <source>
        <dbReference type="Pfam" id="PF02540"/>
    </source>
</evidence>
<evidence type="ECO:0000256" key="4">
    <source>
        <dbReference type="ARBA" id="ARBA00022741"/>
    </source>
</evidence>
<dbReference type="GO" id="GO:0004359">
    <property type="term" value="F:glutaminase activity"/>
    <property type="evidence" value="ECO:0007669"/>
    <property type="project" value="InterPro"/>
</dbReference>
<evidence type="ECO:0000256" key="1">
    <source>
        <dbReference type="ARBA" id="ARBA00005188"/>
    </source>
</evidence>
<evidence type="ECO:0000256" key="5">
    <source>
        <dbReference type="ARBA" id="ARBA00022840"/>
    </source>
</evidence>
<dbReference type="InterPro" id="IPR003694">
    <property type="entry name" value="NAD_synthase"/>
</dbReference>
<dbReference type="GO" id="GO:0009435">
    <property type="term" value="P:NAD+ biosynthetic process"/>
    <property type="evidence" value="ECO:0007669"/>
    <property type="project" value="UniProtKB-UniRule"/>
</dbReference>
<evidence type="ECO:0000313" key="12">
    <source>
        <dbReference type="Proteomes" id="UP000076738"/>
    </source>
</evidence>